<dbReference type="STRING" id="1797780.A3E45_04810"/>
<proteinExistence type="inferred from homology"/>
<keyword evidence="4 7" id="KW-0805">Transcription regulation</keyword>
<comment type="similarity">
    <text evidence="7">Belongs to the MraZ family.</text>
</comment>
<evidence type="ECO:0000256" key="1">
    <source>
        <dbReference type="ARBA" id="ARBA00013860"/>
    </source>
</evidence>
<dbReference type="NCBIfam" id="TIGR00242">
    <property type="entry name" value="division/cell wall cluster transcriptional repressor MraZ"/>
    <property type="match status" value="1"/>
</dbReference>
<organism evidence="9 10">
    <name type="scientific">Candidatus Daviesbacteria bacterium RIFCSPHIGHO2_12_FULL_43_11</name>
    <dbReference type="NCBI Taxonomy" id="1797780"/>
    <lineage>
        <taxon>Bacteria</taxon>
        <taxon>Candidatus Daviesiibacteriota</taxon>
    </lineage>
</organism>
<dbReference type="GO" id="GO:0000976">
    <property type="term" value="F:transcription cis-regulatory region binding"/>
    <property type="evidence" value="ECO:0007669"/>
    <property type="project" value="TreeGrafter"/>
</dbReference>
<dbReference type="InterPro" id="IPR035642">
    <property type="entry name" value="MraZ_N"/>
</dbReference>
<evidence type="ECO:0000256" key="4">
    <source>
        <dbReference type="ARBA" id="ARBA00023015"/>
    </source>
</evidence>
<keyword evidence="2 7" id="KW-0963">Cytoplasm</keyword>
<protein>
    <recommendedName>
        <fullName evidence="1 7">Transcriptional regulator MraZ</fullName>
    </recommendedName>
</protein>
<dbReference type="SUPFAM" id="SSF89447">
    <property type="entry name" value="AbrB/MazE/MraZ-like"/>
    <property type="match status" value="1"/>
</dbReference>
<dbReference type="CDD" id="cd16320">
    <property type="entry name" value="MraZ_N"/>
    <property type="match status" value="1"/>
</dbReference>
<dbReference type="Pfam" id="PF02381">
    <property type="entry name" value="MraZ"/>
    <property type="match status" value="2"/>
</dbReference>
<evidence type="ECO:0000256" key="3">
    <source>
        <dbReference type="ARBA" id="ARBA00022737"/>
    </source>
</evidence>
<evidence type="ECO:0000256" key="6">
    <source>
        <dbReference type="ARBA" id="ARBA00023163"/>
    </source>
</evidence>
<dbReference type="GO" id="GO:2000143">
    <property type="term" value="P:negative regulation of DNA-templated transcription initiation"/>
    <property type="evidence" value="ECO:0007669"/>
    <property type="project" value="TreeGrafter"/>
</dbReference>
<evidence type="ECO:0000256" key="5">
    <source>
        <dbReference type="ARBA" id="ARBA00023125"/>
    </source>
</evidence>
<evidence type="ECO:0000259" key="8">
    <source>
        <dbReference type="PROSITE" id="PS51740"/>
    </source>
</evidence>
<feature type="domain" description="SpoVT-AbrB" evidence="8">
    <location>
        <begin position="5"/>
        <end position="48"/>
    </location>
</feature>
<dbReference type="InterPro" id="IPR020603">
    <property type="entry name" value="MraZ_dom"/>
</dbReference>
<dbReference type="PANTHER" id="PTHR34701">
    <property type="entry name" value="TRANSCRIPTIONAL REGULATOR MRAZ"/>
    <property type="match status" value="1"/>
</dbReference>
<keyword evidence="6 7" id="KW-0804">Transcription</keyword>
<dbReference type="InterPro" id="IPR037914">
    <property type="entry name" value="SpoVT-AbrB_sf"/>
</dbReference>
<comment type="subcellular location">
    <subcellularLocation>
        <location evidence="7">Cytoplasm</location>
        <location evidence="7">Nucleoid</location>
    </subcellularLocation>
</comment>
<dbReference type="InterPro" id="IPR003444">
    <property type="entry name" value="MraZ"/>
</dbReference>
<dbReference type="PROSITE" id="PS51740">
    <property type="entry name" value="SPOVT_ABRB"/>
    <property type="match status" value="2"/>
</dbReference>
<keyword evidence="3" id="KW-0677">Repeat</keyword>
<dbReference type="InterPro" id="IPR007159">
    <property type="entry name" value="SpoVT-AbrB_dom"/>
</dbReference>
<sequence>MFLGEYHIKFTGQGRIVLPKKFRQKLEGNSLVLSRGFEWCIWGFPVSGWEKEAGKQMEVSATEREARDLRRYLFSAAEEVGLDSQGRFVIPKPLLLYAKLQDEVVLVGTGDHFEVWDPGSWKKLVDTFAKGEKDDIH</sequence>
<dbReference type="AlphaFoldDB" id="A0A1F5K0E2"/>
<evidence type="ECO:0000313" key="9">
    <source>
        <dbReference type="EMBL" id="OGE34275.1"/>
    </source>
</evidence>
<dbReference type="GO" id="GO:0005737">
    <property type="term" value="C:cytoplasm"/>
    <property type="evidence" value="ECO:0007669"/>
    <property type="project" value="UniProtKB-UniRule"/>
</dbReference>
<dbReference type="Proteomes" id="UP000176405">
    <property type="component" value="Unassembled WGS sequence"/>
</dbReference>
<gene>
    <name evidence="7" type="primary">mraZ</name>
    <name evidence="9" type="ORF">A3E45_04810</name>
</gene>
<evidence type="ECO:0000256" key="2">
    <source>
        <dbReference type="ARBA" id="ARBA00022490"/>
    </source>
</evidence>
<evidence type="ECO:0000256" key="7">
    <source>
        <dbReference type="HAMAP-Rule" id="MF_01008"/>
    </source>
</evidence>
<dbReference type="PANTHER" id="PTHR34701:SF1">
    <property type="entry name" value="TRANSCRIPTIONAL REGULATOR MRAZ"/>
    <property type="match status" value="1"/>
</dbReference>
<dbReference type="GO" id="GO:0009295">
    <property type="term" value="C:nucleoid"/>
    <property type="evidence" value="ECO:0007669"/>
    <property type="project" value="UniProtKB-SubCell"/>
</dbReference>
<comment type="caution">
    <text evidence="9">The sequence shown here is derived from an EMBL/GenBank/DDBJ whole genome shotgun (WGS) entry which is preliminary data.</text>
</comment>
<comment type="subunit">
    <text evidence="7">Forms oligomers.</text>
</comment>
<keyword evidence="5 7" id="KW-0238">DNA-binding</keyword>
<dbReference type="InterPro" id="IPR035644">
    <property type="entry name" value="MraZ_C"/>
</dbReference>
<dbReference type="GO" id="GO:0003700">
    <property type="term" value="F:DNA-binding transcription factor activity"/>
    <property type="evidence" value="ECO:0007669"/>
    <property type="project" value="UniProtKB-UniRule"/>
</dbReference>
<feature type="domain" description="SpoVT-AbrB" evidence="8">
    <location>
        <begin position="77"/>
        <end position="120"/>
    </location>
</feature>
<reference evidence="9 10" key="1">
    <citation type="journal article" date="2016" name="Nat. Commun.">
        <title>Thousands of microbial genomes shed light on interconnected biogeochemical processes in an aquifer system.</title>
        <authorList>
            <person name="Anantharaman K."/>
            <person name="Brown C.T."/>
            <person name="Hug L.A."/>
            <person name="Sharon I."/>
            <person name="Castelle C.J."/>
            <person name="Probst A.J."/>
            <person name="Thomas B.C."/>
            <person name="Singh A."/>
            <person name="Wilkins M.J."/>
            <person name="Karaoz U."/>
            <person name="Brodie E.L."/>
            <person name="Williams K.H."/>
            <person name="Hubbard S.S."/>
            <person name="Banfield J.F."/>
        </authorList>
    </citation>
    <scope>NUCLEOTIDE SEQUENCE [LARGE SCALE GENOMIC DNA]</scope>
</reference>
<evidence type="ECO:0000313" key="10">
    <source>
        <dbReference type="Proteomes" id="UP000176405"/>
    </source>
</evidence>
<dbReference type="Gene3D" id="3.40.1550.20">
    <property type="entry name" value="Transcriptional regulator MraZ domain"/>
    <property type="match status" value="1"/>
</dbReference>
<dbReference type="HAMAP" id="MF_01008">
    <property type="entry name" value="MraZ"/>
    <property type="match status" value="1"/>
</dbReference>
<dbReference type="EMBL" id="MFDH01000037">
    <property type="protein sequence ID" value="OGE34275.1"/>
    <property type="molecule type" value="Genomic_DNA"/>
</dbReference>
<accession>A0A1F5K0E2</accession>
<name>A0A1F5K0E2_9BACT</name>
<dbReference type="CDD" id="cd16321">
    <property type="entry name" value="MraZ_C"/>
    <property type="match status" value="1"/>
</dbReference>
<dbReference type="InterPro" id="IPR038619">
    <property type="entry name" value="MraZ_sf"/>
</dbReference>